<dbReference type="FunFam" id="3.80.10.10:FF:000131">
    <property type="entry name" value="acidic leucine-rich nuclear phosphoprotein 32-related protein-like"/>
    <property type="match status" value="1"/>
</dbReference>
<feature type="compositionally biased region" description="Acidic residues" evidence="4">
    <location>
        <begin position="259"/>
        <end position="273"/>
    </location>
</feature>
<feature type="domain" description="U2A'/phosphoprotein 32 family A C-terminal" evidence="5">
    <location>
        <begin position="141"/>
        <end position="159"/>
    </location>
</feature>
<reference evidence="7" key="1">
    <citation type="journal article" date="2018" name="Nat. Microbiol.">
        <title>Leveraging single-cell genomics to expand the fungal tree of life.</title>
        <authorList>
            <person name="Ahrendt S.R."/>
            <person name="Quandt C.A."/>
            <person name="Ciobanu D."/>
            <person name="Clum A."/>
            <person name="Salamov A."/>
            <person name="Andreopoulos B."/>
            <person name="Cheng J.F."/>
            <person name="Woyke T."/>
            <person name="Pelin A."/>
            <person name="Henrissat B."/>
            <person name="Reynolds N.K."/>
            <person name="Benny G.L."/>
            <person name="Smith M.E."/>
            <person name="James T.Y."/>
            <person name="Grigoriev I.V."/>
        </authorList>
    </citation>
    <scope>NUCLEOTIDE SEQUENCE [LARGE SCALE GENOMIC DNA]</scope>
    <source>
        <strain evidence="7">Benny S71-1</strain>
    </source>
</reference>
<dbReference type="OrthoDB" id="433501at2759"/>
<feature type="region of interest" description="Disordered" evidence="4">
    <location>
        <begin position="156"/>
        <end position="214"/>
    </location>
</feature>
<organism evidence="6 7">
    <name type="scientific">Syncephalis pseudoplumigaleata</name>
    <dbReference type="NCBI Taxonomy" id="1712513"/>
    <lineage>
        <taxon>Eukaryota</taxon>
        <taxon>Fungi</taxon>
        <taxon>Fungi incertae sedis</taxon>
        <taxon>Zoopagomycota</taxon>
        <taxon>Zoopagomycotina</taxon>
        <taxon>Zoopagomycetes</taxon>
        <taxon>Zoopagales</taxon>
        <taxon>Piptocephalidaceae</taxon>
        <taxon>Syncephalis</taxon>
    </lineage>
</organism>
<keyword evidence="7" id="KW-1185">Reference proteome</keyword>
<evidence type="ECO:0000256" key="3">
    <source>
        <dbReference type="ARBA" id="ARBA00025777"/>
    </source>
</evidence>
<dbReference type="SMART" id="SM00446">
    <property type="entry name" value="LRRcap"/>
    <property type="match status" value="1"/>
</dbReference>
<dbReference type="InterPro" id="IPR003603">
    <property type="entry name" value="U2A'_phosphoprotein32A_C"/>
</dbReference>
<feature type="compositionally biased region" description="Acidic residues" evidence="4">
    <location>
        <begin position="352"/>
        <end position="363"/>
    </location>
</feature>
<gene>
    <name evidence="6" type="ORF">SYNPS1DRAFT_27876</name>
</gene>
<protein>
    <recommendedName>
        <fullName evidence="5">U2A'/phosphoprotein 32 family A C-terminal domain-containing protein</fullName>
    </recommendedName>
</protein>
<dbReference type="PANTHER" id="PTHR11375:SF0">
    <property type="entry name" value="ACIDIC LEUCINE-RICH NUCLEAR PHOSPHOPROTEIN 32 FAMILY MEMBER A"/>
    <property type="match status" value="1"/>
</dbReference>
<dbReference type="EMBL" id="KZ989426">
    <property type="protein sequence ID" value="RKP26435.1"/>
    <property type="molecule type" value="Genomic_DNA"/>
</dbReference>
<dbReference type="GO" id="GO:0042393">
    <property type="term" value="F:histone binding"/>
    <property type="evidence" value="ECO:0007669"/>
    <property type="project" value="TreeGrafter"/>
</dbReference>
<comment type="similarity">
    <text evidence="3">Belongs to the ANP32 family.</text>
</comment>
<dbReference type="AlphaFoldDB" id="A0A4P9Z257"/>
<feature type="compositionally biased region" description="Acidic residues" evidence="4">
    <location>
        <begin position="168"/>
        <end position="209"/>
    </location>
</feature>
<name>A0A4P9Z257_9FUNG</name>
<dbReference type="Gene3D" id="3.80.10.10">
    <property type="entry name" value="Ribonuclease Inhibitor"/>
    <property type="match status" value="1"/>
</dbReference>
<dbReference type="InterPro" id="IPR032675">
    <property type="entry name" value="LRR_dom_sf"/>
</dbReference>
<dbReference type="PROSITE" id="PS51450">
    <property type="entry name" value="LRR"/>
    <property type="match status" value="1"/>
</dbReference>
<dbReference type="Proteomes" id="UP000278143">
    <property type="component" value="Unassembled WGS sequence"/>
</dbReference>
<evidence type="ECO:0000256" key="2">
    <source>
        <dbReference type="ARBA" id="ARBA00022737"/>
    </source>
</evidence>
<dbReference type="InterPro" id="IPR045081">
    <property type="entry name" value="AN32"/>
</dbReference>
<dbReference type="InterPro" id="IPR001611">
    <property type="entry name" value="Leu-rich_rpt"/>
</dbReference>
<feature type="compositionally biased region" description="Acidic residues" evidence="4">
    <location>
        <begin position="294"/>
        <end position="339"/>
    </location>
</feature>
<dbReference type="Pfam" id="PF14580">
    <property type="entry name" value="LRR_9"/>
    <property type="match status" value="1"/>
</dbReference>
<dbReference type="PANTHER" id="PTHR11375">
    <property type="entry name" value="ACIDIC LEUCINE-RICH NUCLEAR PHOSPHOPROTEIN 32"/>
    <property type="match status" value="1"/>
</dbReference>
<evidence type="ECO:0000313" key="7">
    <source>
        <dbReference type="Proteomes" id="UP000278143"/>
    </source>
</evidence>
<sequence>MDPTLRQLMRYRKPQHVRQLFLDNQRIPSIELLCYEPSSSSSHTTDAYSPLPRFVGLVSLSLTGVYCASLKHFPELPELRRLALADNRIAGGLEALVDKVPLLDYLDLSNNRISDFAALAPLRHMNKLRHLCLLDCAITKLPDYRAKIFEMLPSLHTLDGQDSNGQEVDSEEDDDDEEEDEEFVSESDEEESGIDSEEEEEEEEDEDMEGGSSTHASVEAILAHIQDGVYVTSDGEEIEVNQEALRRLIAKQRAAGLLVDEDEDEDDEEDEDYVAQSDSAQEDDQPSMPATMAVEEEEEEEEEGEEEYEIDQEISLDEEEEGEEEEEEVEASGHEEEEGPGLAYLLQTPSNSDDDDDEEDDEGWSPTKRKHEAVGEQLFGDEDEATTPTAGPASSSGNNADASRENGLPSKTKKPRC</sequence>
<feature type="compositionally biased region" description="Polar residues" evidence="4">
    <location>
        <begin position="386"/>
        <end position="401"/>
    </location>
</feature>
<keyword evidence="1" id="KW-0433">Leucine-rich repeat</keyword>
<proteinExistence type="inferred from homology"/>
<evidence type="ECO:0000259" key="5">
    <source>
        <dbReference type="SMART" id="SM00446"/>
    </source>
</evidence>
<dbReference type="SUPFAM" id="SSF52058">
    <property type="entry name" value="L domain-like"/>
    <property type="match status" value="1"/>
</dbReference>
<evidence type="ECO:0000313" key="6">
    <source>
        <dbReference type="EMBL" id="RKP26435.1"/>
    </source>
</evidence>
<evidence type="ECO:0000256" key="4">
    <source>
        <dbReference type="SAM" id="MobiDB-lite"/>
    </source>
</evidence>
<feature type="region of interest" description="Disordered" evidence="4">
    <location>
        <begin position="257"/>
        <end position="417"/>
    </location>
</feature>
<keyword evidence="2" id="KW-0677">Repeat</keyword>
<evidence type="ECO:0000256" key="1">
    <source>
        <dbReference type="ARBA" id="ARBA00022614"/>
    </source>
</evidence>
<accession>A0A4P9Z257</accession>
<dbReference type="GO" id="GO:0005634">
    <property type="term" value="C:nucleus"/>
    <property type="evidence" value="ECO:0007669"/>
    <property type="project" value="TreeGrafter"/>
</dbReference>